<accession>A0AB33QJX0</accession>
<evidence type="ECO:0000256" key="1">
    <source>
        <dbReference type="SAM" id="SignalP"/>
    </source>
</evidence>
<name>A0AB33QJX0_HAEP3</name>
<reference evidence="3" key="1">
    <citation type="submission" date="2010-07" db="EMBL/GenBank/DDBJ databases">
        <title>The genome sequence of Haemophilus parainfluenzae T3T1.</title>
        <authorList>
            <person name="Crook D."/>
            <person name="Hood D."/>
            <person name="Moxon R."/>
            <person name="Parkhill J."/>
            <person name="Aslett M."/>
            <person name="Bentley S.D."/>
        </authorList>
    </citation>
    <scope>NUCLEOTIDE SEQUENCE [LARGE SCALE GENOMIC DNA]</scope>
    <source>
        <strain evidence="3">T3T1</strain>
    </source>
</reference>
<keyword evidence="1" id="KW-0732">Signal</keyword>
<feature type="signal peptide" evidence="1">
    <location>
        <begin position="1"/>
        <end position="21"/>
    </location>
</feature>
<proteinExistence type="predicted"/>
<dbReference type="EMBL" id="FQ312002">
    <property type="protein sequence ID" value="CBW14567.1"/>
    <property type="molecule type" value="Genomic_DNA"/>
</dbReference>
<dbReference type="KEGG" id="hpr:PARA_04600"/>
<sequence length="297" mass="34264">MKKILFISMFSCFLTCTEVQASIANSTSSSSQFNQISTNLSNEEFGKHILKKVYPRAVYDKWSKSWEDDSFFIDYDLKDIQTSEGEKRYVALNYGTAGYNEELYLYIFKKSLDEWVLENQEYMNSENFDQQPLFKNKNIEFLGKAAVVKLGKDTLGFQLNSRDGGSGGEKGDISWVYLVDNKMKMVAGCHYEEWRFGPLGIECEPKINSSLKPTEAFYPIELNYKLVKYKLNDKAKNGSEEWDIKSIGNKKGKVVILFNPQTQTYELPAGFEKISTNAEQLWKYFNKITDSKQKQVD</sequence>
<dbReference type="AlphaFoldDB" id="A0AB33QJX0"/>
<gene>
    <name evidence="2" type="ordered locus">PARA_04600</name>
</gene>
<dbReference type="RefSeq" id="WP_014064362.1">
    <property type="nucleotide sequence ID" value="NC_015964.1"/>
</dbReference>
<evidence type="ECO:0000313" key="3">
    <source>
        <dbReference type="Proteomes" id="UP000007052"/>
    </source>
</evidence>
<feature type="chain" id="PRO_5044303588" evidence="1">
    <location>
        <begin position="22"/>
        <end position="297"/>
    </location>
</feature>
<organism evidence="2 3">
    <name type="scientific">Haemophilus parainfluenzae (strain T3T1)</name>
    <dbReference type="NCBI Taxonomy" id="862965"/>
    <lineage>
        <taxon>Bacteria</taxon>
        <taxon>Pseudomonadati</taxon>
        <taxon>Pseudomonadota</taxon>
        <taxon>Gammaproteobacteria</taxon>
        <taxon>Pasteurellales</taxon>
        <taxon>Pasteurellaceae</taxon>
        <taxon>Haemophilus</taxon>
    </lineage>
</organism>
<protein>
    <submittedName>
        <fullName evidence="2">Uncharacterized protein</fullName>
    </submittedName>
</protein>
<dbReference type="Proteomes" id="UP000007052">
    <property type="component" value="Chromosome"/>
</dbReference>
<evidence type="ECO:0000313" key="2">
    <source>
        <dbReference type="EMBL" id="CBW14567.1"/>
    </source>
</evidence>